<feature type="domain" description="S-Me-THD-like C-terminal" evidence="2">
    <location>
        <begin position="166"/>
        <end position="338"/>
    </location>
</feature>
<evidence type="ECO:0000259" key="2">
    <source>
        <dbReference type="Pfam" id="PF20906"/>
    </source>
</evidence>
<sequence length="363" mass="37344">MARTLELAQLPALGRGFSLLGSGGGGSTTMLELLLADPSLWPITIHDVRDLDPSLPCLGGAFVGSTMLLGERLVGDGPFDELIAAAERWVGEPAAAVCSLEGGGMNGLTPMVVAGERMVLDADLTGRAVPGLDQMSLLVDQVPGVIATCDTGAGGVMLVDARRPVDLETLIRSAIVQAGGVGGTVFAGFTVGDLVEHAVHGSTERALRLGEGYLATRSASLPELAAALHGRVLGQGRITAIEPDARDPHVNAVDVEGMHGEVHRIVTRSETLAFMTDGRLEASAPSIIVTLDAVSRDILEVTDLTMSRNVAVIELPAPGWWSADPRRLRHVMPSVYGLAGLDGLAGLGGLAGLVGPTGLDGAA</sequence>
<keyword evidence="4" id="KW-1185">Reference proteome</keyword>
<organism evidence="3 4">
    <name type="scientific">Agromyces bracchium</name>
    <dbReference type="NCBI Taxonomy" id="88376"/>
    <lineage>
        <taxon>Bacteria</taxon>
        <taxon>Bacillati</taxon>
        <taxon>Actinomycetota</taxon>
        <taxon>Actinomycetes</taxon>
        <taxon>Micrococcales</taxon>
        <taxon>Microbacteriaceae</taxon>
        <taxon>Agromyces</taxon>
    </lineage>
</organism>
<dbReference type="InterPro" id="IPR027479">
    <property type="entry name" value="S-Me-THD_N_sf"/>
</dbReference>
<protein>
    <submittedName>
        <fullName evidence="3">DUF917 family protein</fullName>
    </submittedName>
</protein>
<dbReference type="SUPFAM" id="SSF160991">
    <property type="entry name" value="CV3147-like"/>
    <property type="match status" value="1"/>
</dbReference>
<dbReference type="InterPro" id="IPR010318">
    <property type="entry name" value="S-Me-THD_N"/>
</dbReference>
<evidence type="ECO:0000259" key="1">
    <source>
        <dbReference type="Pfam" id="PF06032"/>
    </source>
</evidence>
<dbReference type="Pfam" id="PF20906">
    <property type="entry name" value="S-Me-THD_C"/>
    <property type="match status" value="1"/>
</dbReference>
<dbReference type="OrthoDB" id="3170437at2"/>
<dbReference type="AlphaFoldDB" id="A0A6I3MIF9"/>
<dbReference type="Proteomes" id="UP000433071">
    <property type="component" value="Unassembled WGS sequence"/>
</dbReference>
<evidence type="ECO:0000313" key="4">
    <source>
        <dbReference type="Proteomes" id="UP000433071"/>
    </source>
</evidence>
<reference evidence="3 4" key="1">
    <citation type="submission" date="2019-11" db="EMBL/GenBank/DDBJ databases">
        <title>Agromyces kandeliae sp. nov., isolated from mangrove soil.</title>
        <authorList>
            <person name="Wang R."/>
        </authorList>
    </citation>
    <scope>NUCLEOTIDE SEQUENCE [LARGE SCALE GENOMIC DNA]</scope>
    <source>
        <strain evidence="3 4">JCM 11433</strain>
    </source>
</reference>
<dbReference type="Pfam" id="PF06032">
    <property type="entry name" value="S-Me-THD_N"/>
    <property type="match status" value="1"/>
</dbReference>
<evidence type="ECO:0000313" key="3">
    <source>
        <dbReference type="EMBL" id="MTH70103.1"/>
    </source>
</evidence>
<feature type="domain" description="S-Me-THD N-terminal" evidence="1">
    <location>
        <begin position="9"/>
        <end position="160"/>
    </location>
</feature>
<name>A0A6I3MIF9_9MICO</name>
<comment type="caution">
    <text evidence="3">The sequence shown here is derived from an EMBL/GenBank/DDBJ whole genome shotgun (WGS) entry which is preliminary data.</text>
</comment>
<proteinExistence type="predicted"/>
<dbReference type="EMBL" id="WMLB01000042">
    <property type="protein sequence ID" value="MTH70103.1"/>
    <property type="molecule type" value="Genomic_DNA"/>
</dbReference>
<dbReference type="InterPro" id="IPR048350">
    <property type="entry name" value="S-Me-THD-like_C"/>
</dbReference>
<dbReference type="RefSeq" id="WP_155053125.1">
    <property type="nucleotide sequence ID" value="NZ_BAAAIB010000010.1"/>
</dbReference>
<dbReference type="Gene3D" id="3.40.1610.10">
    <property type="entry name" value="CV3147-like domain"/>
    <property type="match status" value="1"/>
</dbReference>
<accession>A0A6I3MIF9</accession>
<gene>
    <name evidence="3" type="ORF">GJ743_17165</name>
</gene>